<keyword evidence="3" id="KW-1185">Reference proteome</keyword>
<dbReference type="OrthoDB" id="2669376at2759"/>
<dbReference type="Proteomes" id="UP000714275">
    <property type="component" value="Unassembled WGS sequence"/>
</dbReference>
<evidence type="ECO:0000256" key="1">
    <source>
        <dbReference type="SAM" id="MobiDB-lite"/>
    </source>
</evidence>
<accession>A0A9P6ZZN6</accession>
<proteinExistence type="predicted"/>
<evidence type="ECO:0000313" key="3">
    <source>
        <dbReference type="Proteomes" id="UP000714275"/>
    </source>
</evidence>
<protein>
    <submittedName>
        <fullName evidence="2">Uncharacterized protein</fullName>
    </submittedName>
</protein>
<feature type="region of interest" description="Disordered" evidence="1">
    <location>
        <begin position="403"/>
        <end position="423"/>
    </location>
</feature>
<dbReference type="EMBL" id="JABBWD010000014">
    <property type="protein sequence ID" value="KAG1778781.1"/>
    <property type="molecule type" value="Genomic_DNA"/>
</dbReference>
<comment type="caution">
    <text evidence="2">The sequence shown here is derived from an EMBL/GenBank/DDBJ whole genome shotgun (WGS) entry which is preliminary data.</text>
</comment>
<dbReference type="AlphaFoldDB" id="A0A9P6ZZN6"/>
<evidence type="ECO:0000313" key="2">
    <source>
        <dbReference type="EMBL" id="KAG1778781.1"/>
    </source>
</evidence>
<reference evidence="2" key="1">
    <citation type="journal article" date="2020" name="New Phytol.">
        <title>Comparative genomics reveals dynamic genome evolution in host specialist ectomycorrhizal fungi.</title>
        <authorList>
            <person name="Lofgren L.A."/>
            <person name="Nguyen N.H."/>
            <person name="Vilgalys R."/>
            <person name="Ruytinx J."/>
            <person name="Liao H.L."/>
            <person name="Branco S."/>
            <person name="Kuo A."/>
            <person name="LaButti K."/>
            <person name="Lipzen A."/>
            <person name="Andreopoulos W."/>
            <person name="Pangilinan J."/>
            <person name="Riley R."/>
            <person name="Hundley H."/>
            <person name="Na H."/>
            <person name="Barry K."/>
            <person name="Grigoriev I.V."/>
            <person name="Stajich J.E."/>
            <person name="Kennedy P.G."/>
        </authorList>
    </citation>
    <scope>NUCLEOTIDE SEQUENCE</scope>
    <source>
        <strain evidence="2">DOB743</strain>
    </source>
</reference>
<organism evidence="2 3">
    <name type="scientific">Suillus placidus</name>
    <dbReference type="NCBI Taxonomy" id="48579"/>
    <lineage>
        <taxon>Eukaryota</taxon>
        <taxon>Fungi</taxon>
        <taxon>Dikarya</taxon>
        <taxon>Basidiomycota</taxon>
        <taxon>Agaricomycotina</taxon>
        <taxon>Agaricomycetes</taxon>
        <taxon>Agaricomycetidae</taxon>
        <taxon>Boletales</taxon>
        <taxon>Suillineae</taxon>
        <taxon>Suillaceae</taxon>
        <taxon>Suillus</taxon>
    </lineage>
</organism>
<name>A0A9P6ZZN6_9AGAM</name>
<gene>
    <name evidence="2" type="ORF">EV702DRAFT_1044224</name>
</gene>
<sequence length="423" mass="46611">MMLRLPSLPKFLPNEIGLVNAIRKAIMIIMISQSLVTCLASCTSDALILSAISRLFEHFSYQARILYIPEAGPPSTTTSGRQPTTMSIPGVSRFHPYARSTTSSAHSTSLALGSVMSPEDAESITCVSESSLQVAKINYKDYDQVQQAAITWACRRFVMTSVTTTGWKRNITPTEKKEMVRHLAQVADDVMDGYDFKPTDDNLSAEDRQVFMEAHRIILYNTSPLCDPDMLRELSTTTLEMLSATATGIMFSIDRAVTAGLPERVVRFSTIPYADQQDAIFNGMKLALASEVHKVSFTARLLDLHRRGLKALDDFLGLSPPAQSIYIPMMMAELRIPLEAAPQHHNVIVPYTDLSHSQTLGPLYSQPAEGSSTALGLVADLEESEHEQISRAVDDMLNWESSNNLAAGPSDQSSIWKQGSYTI</sequence>